<dbReference type="Proteomes" id="UP000006791">
    <property type="component" value="Chromosome 2"/>
</dbReference>
<feature type="chain" id="PRO_5003432553" description="Tetratricopeptide repeat protein" evidence="1">
    <location>
        <begin position="25"/>
        <end position="328"/>
    </location>
</feature>
<name>G2LKY0_CHLTF</name>
<dbReference type="AlphaFoldDB" id="G2LKY0"/>
<evidence type="ECO:0000313" key="3">
    <source>
        <dbReference type="Proteomes" id="UP000006791"/>
    </source>
</evidence>
<dbReference type="OrthoDB" id="9903762at2"/>
<protein>
    <recommendedName>
        <fullName evidence="4">Tetratricopeptide repeat protein</fullName>
    </recommendedName>
</protein>
<proteinExistence type="predicted"/>
<evidence type="ECO:0008006" key="4">
    <source>
        <dbReference type="Google" id="ProtNLM"/>
    </source>
</evidence>
<dbReference type="EMBL" id="CP002515">
    <property type="protein sequence ID" value="AEP13335.1"/>
    <property type="molecule type" value="Genomic_DNA"/>
</dbReference>
<gene>
    <name evidence="2" type="ordered locus">Cabther_B0333</name>
</gene>
<accession>G2LKY0</accession>
<dbReference type="HOGENOM" id="CLU_846479_0_0_0"/>
<keyword evidence="3" id="KW-1185">Reference proteome</keyword>
<sequence>MKTVSIAVLSLALAAGATSTTTLAYTAAGVSAQDNAAKQRKEYDDYKKIEAEPDPVKKLELARAFFESDPTPTYVKYVQGQVNAARYALFTRYKEAGDMANAVKIADEYVASVPETDLFFAFQLTTLAETKALKQGVKPEAAGAWAEAAKYATKARKLIVEDNRSEALLYDSKTTTWDKVKPGFVAYLHRIEAFAHFTAKQYDQAEKSLLAVIEAKCDAYPDVYFLLGQIHNARYDDKANAFNKLSAEVQSGEQGQKLLQEAKEESKKAAEFFARGILVAEASPNKDTYKAIVANARKEMEEAYEIWNDGKKDGMEEFMAGFKSACQP</sequence>
<evidence type="ECO:0000256" key="1">
    <source>
        <dbReference type="SAM" id="SignalP"/>
    </source>
</evidence>
<organism evidence="2 3">
    <name type="scientific">Chloracidobacterium thermophilum (strain B)</name>
    <dbReference type="NCBI Taxonomy" id="981222"/>
    <lineage>
        <taxon>Bacteria</taxon>
        <taxon>Pseudomonadati</taxon>
        <taxon>Acidobacteriota</taxon>
        <taxon>Terriglobia</taxon>
        <taxon>Terriglobales</taxon>
        <taxon>Acidobacteriaceae</taxon>
        <taxon>Chloracidobacterium</taxon>
    </lineage>
</organism>
<dbReference type="RefSeq" id="WP_014101073.1">
    <property type="nucleotide sequence ID" value="NC_016025.1"/>
</dbReference>
<keyword evidence="1" id="KW-0732">Signal</keyword>
<dbReference type="STRING" id="981222.Cabther_B0333"/>
<feature type="signal peptide" evidence="1">
    <location>
        <begin position="1"/>
        <end position="24"/>
    </location>
</feature>
<evidence type="ECO:0000313" key="2">
    <source>
        <dbReference type="EMBL" id="AEP13335.1"/>
    </source>
</evidence>
<dbReference type="KEGG" id="ctm:Cabther_B0333"/>
<reference evidence="2 3" key="1">
    <citation type="journal article" date="2012" name="Environ. Microbiol.">
        <title>Complete genome of Candidatus Chloracidobacterium thermophilum, a chlorophyll-based photoheterotroph belonging to the phylum Acidobacteria.</title>
        <authorList>
            <person name="Garcia Costas A.M."/>
            <person name="Liu Z."/>
            <person name="Tomsho L.P."/>
            <person name="Schuster S.C."/>
            <person name="Ward D.M."/>
            <person name="Bryant D.A."/>
        </authorList>
    </citation>
    <scope>NUCLEOTIDE SEQUENCE [LARGE SCALE GENOMIC DNA]</scope>
    <source>
        <strain evidence="2 3">B</strain>
    </source>
</reference>